<reference evidence="3 4" key="1">
    <citation type="submission" date="2016-05" db="EMBL/GenBank/DDBJ databases">
        <title>Complete genome sequence of a phthalic acid esters degrading Mycobacterium sp. YC-RL4.</title>
        <authorList>
            <person name="Ren L."/>
            <person name="Fan S."/>
            <person name="Ruth N."/>
            <person name="Jia Y."/>
            <person name="Wang J."/>
            <person name="Qiao C."/>
        </authorList>
    </citation>
    <scope>NUCLEOTIDE SEQUENCE [LARGE SCALE GENOMIC DNA]</scope>
    <source>
        <strain evidence="3 4">YC-RL4</strain>
    </source>
</reference>
<dbReference type="Pfam" id="PF00582">
    <property type="entry name" value="Usp"/>
    <property type="match status" value="2"/>
</dbReference>
<name>A0A172UTG4_9MYCO</name>
<evidence type="ECO:0000256" key="1">
    <source>
        <dbReference type="ARBA" id="ARBA00008791"/>
    </source>
</evidence>
<dbReference type="KEGG" id="madi:A7U43_24860"/>
<dbReference type="InterPro" id="IPR006016">
    <property type="entry name" value="UspA"/>
</dbReference>
<dbReference type="PRINTS" id="PR01438">
    <property type="entry name" value="UNVRSLSTRESS"/>
</dbReference>
<dbReference type="STRING" id="1682113.A7U43_24860"/>
<gene>
    <name evidence="3" type="ORF">A7U43_24860</name>
</gene>
<evidence type="ECO:0000313" key="3">
    <source>
        <dbReference type="EMBL" id="ANE82054.1"/>
    </source>
</evidence>
<evidence type="ECO:0000313" key="4">
    <source>
        <dbReference type="Proteomes" id="UP000077143"/>
    </source>
</evidence>
<evidence type="ECO:0000259" key="2">
    <source>
        <dbReference type="Pfam" id="PF00582"/>
    </source>
</evidence>
<protein>
    <submittedName>
        <fullName evidence="3">Universal stress protein</fullName>
    </submittedName>
</protein>
<dbReference type="Proteomes" id="UP000077143">
    <property type="component" value="Chromosome"/>
</dbReference>
<dbReference type="SUPFAM" id="SSF52402">
    <property type="entry name" value="Adenine nucleotide alpha hydrolases-like"/>
    <property type="match status" value="2"/>
</dbReference>
<dbReference type="AlphaFoldDB" id="A0A172UTG4"/>
<dbReference type="OrthoDB" id="3174546at2"/>
<accession>A0A172UTG4</accession>
<organism evidence="3 4">
    <name type="scientific">Mycobacterium adipatum</name>
    <dbReference type="NCBI Taxonomy" id="1682113"/>
    <lineage>
        <taxon>Bacteria</taxon>
        <taxon>Bacillati</taxon>
        <taxon>Actinomycetota</taxon>
        <taxon>Actinomycetes</taxon>
        <taxon>Mycobacteriales</taxon>
        <taxon>Mycobacteriaceae</taxon>
        <taxon>Mycobacterium</taxon>
    </lineage>
</organism>
<sequence length="291" mass="30420">MTDAPAFGKIVVGVDDSTSCQRALEWAAAEAVRRHAPLHILYASTLPVAAWPVPPIPAGYMEYQAELASDVLDKATATAEAIIGNAVGVSTDFLVATPTAALVEASGSAGMVVVGSRGRGALARTILGSVSTGVVHRAECPVAVIHDEDPPPDPAAPVLLGFDGSAASDAAVALAFEEASSRKVKLVALHAWWSPGAFEMPGFDWETIRPEVDREVAQQLSGWQQRYHDVPVERLVVPDRPAQRLVEQSRSAQLVVMGRRGFGAVASTLLGSVSGAVVQAARVPLIVAGPR</sequence>
<proteinExistence type="inferred from homology"/>
<comment type="similarity">
    <text evidence="1">Belongs to the universal stress protein A family.</text>
</comment>
<dbReference type="EMBL" id="CP015596">
    <property type="protein sequence ID" value="ANE82054.1"/>
    <property type="molecule type" value="Genomic_DNA"/>
</dbReference>
<keyword evidence="4" id="KW-1185">Reference proteome</keyword>
<dbReference type="InterPro" id="IPR006015">
    <property type="entry name" value="Universal_stress_UspA"/>
</dbReference>
<feature type="domain" description="UspA" evidence="2">
    <location>
        <begin position="157"/>
        <end position="287"/>
    </location>
</feature>
<feature type="domain" description="UspA" evidence="2">
    <location>
        <begin position="7"/>
        <end position="146"/>
    </location>
</feature>
<dbReference type="PANTHER" id="PTHR46268">
    <property type="entry name" value="STRESS RESPONSE PROTEIN NHAX"/>
    <property type="match status" value="1"/>
</dbReference>
<dbReference type="InterPro" id="IPR014729">
    <property type="entry name" value="Rossmann-like_a/b/a_fold"/>
</dbReference>
<dbReference type="PANTHER" id="PTHR46268:SF6">
    <property type="entry name" value="UNIVERSAL STRESS PROTEIN UP12"/>
    <property type="match status" value="1"/>
</dbReference>
<dbReference type="RefSeq" id="WP_068000271.1">
    <property type="nucleotide sequence ID" value="NZ_CP015596.1"/>
</dbReference>
<dbReference type="Gene3D" id="3.40.50.620">
    <property type="entry name" value="HUPs"/>
    <property type="match status" value="2"/>
</dbReference>